<feature type="domain" description="ZNFX1" evidence="5">
    <location>
        <begin position="105"/>
        <end position="218"/>
    </location>
</feature>
<dbReference type="GO" id="GO:0031380">
    <property type="term" value="C:nuclear RNA-directed RNA polymerase complex"/>
    <property type="evidence" value="ECO:0007669"/>
    <property type="project" value="TreeGrafter"/>
</dbReference>
<feature type="compositionally biased region" description="Acidic residues" evidence="2">
    <location>
        <begin position="472"/>
        <end position="486"/>
    </location>
</feature>
<dbReference type="Proteomes" id="UP000777438">
    <property type="component" value="Unassembled WGS sequence"/>
</dbReference>
<dbReference type="InterPro" id="IPR041679">
    <property type="entry name" value="DNA2/NAM7-like_C"/>
</dbReference>
<reference evidence="6 7" key="1">
    <citation type="journal article" date="2021" name="Nat. Commun.">
        <title>Genetic determinants of endophytism in the Arabidopsis root mycobiome.</title>
        <authorList>
            <person name="Mesny F."/>
            <person name="Miyauchi S."/>
            <person name="Thiergart T."/>
            <person name="Pickel B."/>
            <person name="Atanasova L."/>
            <person name="Karlsson M."/>
            <person name="Huettel B."/>
            <person name="Barry K.W."/>
            <person name="Haridas S."/>
            <person name="Chen C."/>
            <person name="Bauer D."/>
            <person name="Andreopoulos W."/>
            <person name="Pangilinan J."/>
            <person name="LaButti K."/>
            <person name="Riley R."/>
            <person name="Lipzen A."/>
            <person name="Clum A."/>
            <person name="Drula E."/>
            <person name="Henrissat B."/>
            <person name="Kohler A."/>
            <person name="Grigoriev I.V."/>
            <person name="Martin F.M."/>
            <person name="Hacquard S."/>
        </authorList>
    </citation>
    <scope>NUCLEOTIDE SEQUENCE [LARGE SCALE GENOMIC DNA]</scope>
    <source>
        <strain evidence="6 7">MPI-CAGE-CH-0241</strain>
    </source>
</reference>
<dbReference type="OrthoDB" id="409395at2759"/>
<dbReference type="PANTHER" id="PTHR10887">
    <property type="entry name" value="DNA2/NAM7 HELICASE FAMILY"/>
    <property type="match status" value="1"/>
</dbReference>
<feature type="domain" description="DNA2/NAM7 helicase-like C-terminal" evidence="4">
    <location>
        <begin position="660"/>
        <end position="856"/>
    </location>
</feature>
<feature type="region of interest" description="Disordered" evidence="2">
    <location>
        <begin position="975"/>
        <end position="1029"/>
    </location>
</feature>
<gene>
    <name evidence="6" type="ORF">B0T10DRAFT_608929</name>
</gene>
<dbReference type="AlphaFoldDB" id="A0A9P8VYM6"/>
<evidence type="ECO:0000256" key="2">
    <source>
        <dbReference type="SAM" id="MobiDB-lite"/>
    </source>
</evidence>
<dbReference type="GO" id="GO:0004386">
    <property type="term" value="F:helicase activity"/>
    <property type="evidence" value="ECO:0007669"/>
    <property type="project" value="InterPro"/>
</dbReference>
<evidence type="ECO:0000259" key="5">
    <source>
        <dbReference type="Pfam" id="PF25396"/>
    </source>
</evidence>
<dbReference type="InterPro" id="IPR045055">
    <property type="entry name" value="DNA2/NAM7-like"/>
</dbReference>
<dbReference type="Pfam" id="PF25396">
    <property type="entry name" value="ZNFX1"/>
    <property type="match status" value="1"/>
</dbReference>
<dbReference type="GO" id="GO:0016787">
    <property type="term" value="F:hydrolase activity"/>
    <property type="evidence" value="ECO:0007669"/>
    <property type="project" value="UniProtKB-KW"/>
</dbReference>
<evidence type="ECO:0000259" key="4">
    <source>
        <dbReference type="Pfam" id="PF13087"/>
    </source>
</evidence>
<keyword evidence="1" id="KW-0067">ATP-binding</keyword>
<protein>
    <submittedName>
        <fullName evidence="6">P-loop containing nucleoside triphosphate hydrolase protein</fullName>
    </submittedName>
</protein>
<keyword evidence="7" id="KW-1185">Reference proteome</keyword>
<feature type="compositionally biased region" description="Polar residues" evidence="2">
    <location>
        <begin position="997"/>
        <end position="1018"/>
    </location>
</feature>
<dbReference type="SUPFAM" id="SSF52540">
    <property type="entry name" value="P-loop containing nucleoside triphosphate hydrolases"/>
    <property type="match status" value="1"/>
</dbReference>
<name>A0A9P8VYM6_9HYPO</name>
<keyword evidence="6" id="KW-0378">Hydrolase</keyword>
<accession>A0A9P8VYM6</accession>
<dbReference type="InterPro" id="IPR047187">
    <property type="entry name" value="SF1_C_Upf1"/>
</dbReference>
<feature type="region of interest" description="Disordered" evidence="2">
    <location>
        <begin position="463"/>
        <end position="487"/>
    </location>
</feature>
<proteinExistence type="predicted"/>
<keyword evidence="1" id="KW-0547">Nucleotide-binding</keyword>
<dbReference type="Pfam" id="PF13086">
    <property type="entry name" value="AAA_11"/>
    <property type="match status" value="1"/>
</dbReference>
<dbReference type="EMBL" id="JAGPYM010000021">
    <property type="protein sequence ID" value="KAH6884091.1"/>
    <property type="molecule type" value="Genomic_DNA"/>
</dbReference>
<dbReference type="GO" id="GO:0031048">
    <property type="term" value="P:regulatory ncRNA-mediated heterochromatin formation"/>
    <property type="evidence" value="ECO:0007669"/>
    <property type="project" value="TreeGrafter"/>
</dbReference>
<dbReference type="InterPro" id="IPR027417">
    <property type="entry name" value="P-loop_NTPase"/>
</dbReference>
<dbReference type="InterPro" id="IPR041677">
    <property type="entry name" value="DNA2/NAM7_AAA_11"/>
</dbReference>
<organism evidence="6 7">
    <name type="scientific">Thelonectria olida</name>
    <dbReference type="NCBI Taxonomy" id="1576542"/>
    <lineage>
        <taxon>Eukaryota</taxon>
        <taxon>Fungi</taxon>
        <taxon>Dikarya</taxon>
        <taxon>Ascomycota</taxon>
        <taxon>Pezizomycotina</taxon>
        <taxon>Sordariomycetes</taxon>
        <taxon>Hypocreomycetidae</taxon>
        <taxon>Hypocreales</taxon>
        <taxon>Nectriaceae</taxon>
        <taxon>Thelonectria</taxon>
    </lineage>
</organism>
<keyword evidence="1" id="KW-0347">Helicase</keyword>
<evidence type="ECO:0000259" key="3">
    <source>
        <dbReference type="Pfam" id="PF13086"/>
    </source>
</evidence>
<evidence type="ECO:0000313" key="7">
    <source>
        <dbReference type="Proteomes" id="UP000777438"/>
    </source>
</evidence>
<dbReference type="Pfam" id="PF13087">
    <property type="entry name" value="AAA_12"/>
    <property type="match status" value="1"/>
</dbReference>
<dbReference type="Gene3D" id="3.40.50.300">
    <property type="entry name" value="P-loop containing nucleotide triphosphate hydrolases"/>
    <property type="match status" value="3"/>
</dbReference>
<feature type="domain" description="DNA2/NAM7 helicase helicase" evidence="3">
    <location>
        <begin position="274"/>
        <end position="648"/>
    </location>
</feature>
<dbReference type="InterPro" id="IPR057373">
    <property type="entry name" value="ZNFX1"/>
</dbReference>
<sequence length="1198" mass="134728">MAGQKNLLLEEDDPISFHVLKRYQDVHAESGALPAEEWRLSPELPVAREIMALEPAPLPQISWEDAPNKREYLETQYRLNRIEGTELLRRAVNEIRDNPQMTEDSDFYIYTQACYVFAKSGAACRISFSTERSPSRVIWGQSTRLTAGTLVALSPSSDNFKSKCFVAVIAARYLKGGLEPDSESGEDANTPPRIEIFWASHKDALLDPSMDLIMIEAKGGYYEQVRHAMVGLQQAALYESKFDKYLFDGPNRCQQIAAYLQQIEAVIPSASSQMDYSQTEAFKRMTSQELAIIQGPPGTGKTFTSVVAIQSYIQTMGQGFKKPAPPVVIAAQTNHALDQLLGKCIEHGANVVRLGGRTQDEVINERTMFSLSQRSKIRGHSRGEMDRKTILSELKNALEVCFPGGFVRADDLLKQGLLAEDQFESLRNTEWETEGASPDDDSFDAIATWLAEYIEQDRTYVYRPPQGQTEPGQEEDAQERSPEDDERERLYGEFISTEFYWTGSVPMSLNTTWYDRARRYLRKFSDLYGIPPAHRGMVYRYLRQRLLEKVAEERLPLLLRRYQNACDKSKVNRWKRNIQILQDEGVQVLGCTTTGLTKYRGLISALKPRILMIEEAAETREANITSALYPSLDQVVLVGDHQQLVPHVDVRELEQYPCNLNKSLFERFVEMDLPFSRLKVQRRMIPAIRSVVHTFYPELEDHDSVKDVRNRPPVPGMGGHNLWWFQHQWADGQNANFSFFNEREATMIIGLTRYLVQNGVRPSQITILTYYKGQVGVILEKLKRDGTLAEFNPSKTWSVRTVDGFQGEENDIILLSLVRSPASPHDRARVGFVDDENRAVVATSRARRGMYVFGNSNNILDCPKSSRTWLKVCDVFLKQGCIGYQLPVVCQNHTTATYIGQPDDWHKVPGGGCLDPCEEKCPEGHSCRMKCHVKQVNFMCRKPCEKVLSCGHGCGSLCGDRCDCPKGCNKPALKAESIPPPLREVKTRPSIRGAKTSKPQRSGVATNGKSQGTGNRRAQGTRVDTHARGEPTSDQLMELGFHALVTRGTHQPPMLATTSSSFRSVTPSEEESLSAKWSPAKIRAGNRALQLSKQTEFRPALHSTTIRDVFIDTTLPRTARQPVETIHTCYASQSDSEVSSMTHLLSRKQAVLDAAAGFDLGGMGMDDMDDMSEKVNPVLRLQGVRDAISRDADLITFD</sequence>
<dbReference type="PANTHER" id="PTHR10887:SF341">
    <property type="entry name" value="NFX1-TYPE ZINC FINGER-CONTAINING PROTEIN 1"/>
    <property type="match status" value="1"/>
</dbReference>
<evidence type="ECO:0000256" key="1">
    <source>
        <dbReference type="ARBA" id="ARBA00022806"/>
    </source>
</evidence>
<evidence type="ECO:0000313" key="6">
    <source>
        <dbReference type="EMBL" id="KAH6884091.1"/>
    </source>
</evidence>
<comment type="caution">
    <text evidence="6">The sequence shown here is derived from an EMBL/GenBank/DDBJ whole genome shotgun (WGS) entry which is preliminary data.</text>
</comment>
<dbReference type="CDD" id="cd18808">
    <property type="entry name" value="SF1_C_Upf1"/>
    <property type="match status" value="1"/>
</dbReference>